<comment type="caution">
    <text evidence="3">The sequence shown here is derived from an EMBL/GenBank/DDBJ whole genome shotgun (WGS) entry which is preliminary data.</text>
</comment>
<dbReference type="PANTHER" id="PTHR34580">
    <property type="match status" value="1"/>
</dbReference>
<organism evidence="3 4">
    <name type="scientific">Litoribaculum gwangyangense</name>
    <dbReference type="NCBI Taxonomy" id="1130722"/>
    <lineage>
        <taxon>Bacteria</taxon>
        <taxon>Pseudomonadati</taxon>
        <taxon>Bacteroidota</taxon>
        <taxon>Flavobacteriia</taxon>
        <taxon>Flavobacteriales</taxon>
        <taxon>Flavobacteriaceae</taxon>
        <taxon>Litoribaculum</taxon>
    </lineage>
</organism>
<dbReference type="InterPro" id="IPR057727">
    <property type="entry name" value="WCX_dom"/>
</dbReference>
<dbReference type="InterPro" id="IPR051534">
    <property type="entry name" value="CBASS_pafABC_assoc_protein"/>
</dbReference>
<dbReference type="InterPro" id="IPR026881">
    <property type="entry name" value="WYL_dom"/>
</dbReference>
<dbReference type="Proteomes" id="UP001501433">
    <property type="component" value="Unassembled WGS sequence"/>
</dbReference>
<evidence type="ECO:0000259" key="1">
    <source>
        <dbReference type="Pfam" id="PF13280"/>
    </source>
</evidence>
<evidence type="ECO:0000259" key="2">
    <source>
        <dbReference type="Pfam" id="PF25583"/>
    </source>
</evidence>
<dbReference type="EMBL" id="BAABJW010000001">
    <property type="protein sequence ID" value="GAA4801887.1"/>
    <property type="molecule type" value="Genomic_DNA"/>
</dbReference>
<dbReference type="PROSITE" id="PS52050">
    <property type="entry name" value="WYL"/>
    <property type="match status" value="1"/>
</dbReference>
<dbReference type="PANTHER" id="PTHR34580:SF9">
    <property type="entry name" value="SLL5097 PROTEIN"/>
    <property type="match status" value="1"/>
</dbReference>
<reference evidence="4" key="1">
    <citation type="journal article" date="2019" name="Int. J. Syst. Evol. Microbiol.">
        <title>The Global Catalogue of Microorganisms (GCM) 10K type strain sequencing project: providing services to taxonomists for standard genome sequencing and annotation.</title>
        <authorList>
            <consortium name="The Broad Institute Genomics Platform"/>
            <consortium name="The Broad Institute Genome Sequencing Center for Infectious Disease"/>
            <person name="Wu L."/>
            <person name="Ma J."/>
        </authorList>
    </citation>
    <scope>NUCLEOTIDE SEQUENCE [LARGE SCALE GENOMIC DNA]</scope>
    <source>
        <strain evidence="4">JCM 18325</strain>
    </source>
</reference>
<dbReference type="RefSeq" id="WP_345275338.1">
    <property type="nucleotide sequence ID" value="NZ_BAABJW010000001.1"/>
</dbReference>
<evidence type="ECO:0000313" key="3">
    <source>
        <dbReference type="EMBL" id="GAA4801887.1"/>
    </source>
</evidence>
<evidence type="ECO:0000313" key="4">
    <source>
        <dbReference type="Proteomes" id="UP001501433"/>
    </source>
</evidence>
<name>A0ABP9C089_9FLAO</name>
<keyword evidence="4" id="KW-1185">Reference proteome</keyword>
<accession>A0ABP9C089</accession>
<feature type="domain" description="WYL" evidence="1">
    <location>
        <begin position="150"/>
        <end position="199"/>
    </location>
</feature>
<sequence>MAFSKHAHYRYNILDFCFRKLALSKEELKDHLNQKLEVAYDGEQIAMRQLDNDLKVFRQKEDGFNAPLPPNIRTYKYSDPNFSIAERPLLEYERYLVDAAIRLLQRFEEHPKYNSISQALVRLQLEEEDEKGLNKIMYLDHNEEYKGIKYLKPLADAIRKKQVLKVEYRGFNTDGSWFFEFHPYLLKQYNRRWFVFGLNATNNHTEWSIPLDEERLIDYEVIQDEVAYIESKTNWDNYFREIVGIRKEKRPKERVVLKFHSKTRMHHFTTKPFHPDADTFLDEDKQDQVYFECIPNHELVQQILSYGADVEVLEPESLRLSLKEHSEKMFKFYDE</sequence>
<proteinExistence type="predicted"/>
<gene>
    <name evidence="3" type="ORF">GCM10023330_04840</name>
</gene>
<feature type="domain" description="WCX" evidence="2">
    <location>
        <begin position="252"/>
        <end position="329"/>
    </location>
</feature>
<protein>
    <submittedName>
        <fullName evidence="3">WYL domain-containing protein</fullName>
    </submittedName>
</protein>
<dbReference type="Pfam" id="PF25583">
    <property type="entry name" value="WCX"/>
    <property type="match status" value="1"/>
</dbReference>
<dbReference type="Pfam" id="PF13280">
    <property type="entry name" value="WYL"/>
    <property type="match status" value="1"/>
</dbReference>